<dbReference type="GO" id="GO:0141221">
    <property type="term" value="F:histone deacetylase activity, hydrolytic mechanism"/>
    <property type="evidence" value="ECO:0007669"/>
    <property type="project" value="UniProtKB-EC"/>
</dbReference>
<dbReference type="AlphaFoldDB" id="A0AA35X6G4"/>
<evidence type="ECO:0000259" key="9">
    <source>
        <dbReference type="Pfam" id="PF00850"/>
    </source>
</evidence>
<comment type="similarity">
    <text evidence="2">Belongs to the histone deacetylase family. HD type 1 subfamily.</text>
</comment>
<dbReference type="InterPro" id="IPR023696">
    <property type="entry name" value="Ureohydrolase_dom_sf"/>
</dbReference>
<organism evidence="10 11">
    <name type="scientific">Geodia barretti</name>
    <name type="common">Barrett's horny sponge</name>
    <dbReference type="NCBI Taxonomy" id="519541"/>
    <lineage>
        <taxon>Eukaryota</taxon>
        <taxon>Metazoa</taxon>
        <taxon>Porifera</taxon>
        <taxon>Demospongiae</taxon>
        <taxon>Heteroscleromorpha</taxon>
        <taxon>Tetractinellida</taxon>
        <taxon>Astrophorina</taxon>
        <taxon>Geodiidae</taxon>
        <taxon>Geodia</taxon>
    </lineage>
</organism>
<dbReference type="SUPFAM" id="SSF52768">
    <property type="entry name" value="Arginase/deacetylase"/>
    <property type="match status" value="1"/>
</dbReference>
<evidence type="ECO:0000256" key="8">
    <source>
        <dbReference type="ARBA" id="ARBA00022853"/>
    </source>
</evidence>
<dbReference type="GO" id="GO:0040029">
    <property type="term" value="P:epigenetic regulation of gene expression"/>
    <property type="evidence" value="ECO:0007669"/>
    <property type="project" value="TreeGrafter"/>
</dbReference>
<keyword evidence="8" id="KW-0156">Chromatin regulator</keyword>
<keyword evidence="5" id="KW-0678">Repressor</keyword>
<dbReference type="PANTHER" id="PTHR10625">
    <property type="entry name" value="HISTONE DEACETYLASE HDAC1-RELATED"/>
    <property type="match status" value="1"/>
</dbReference>
<comment type="pathway">
    <text evidence="1">Ketone degradation; acetoin degradation.</text>
</comment>
<feature type="domain" description="Histone deacetylase" evidence="9">
    <location>
        <begin position="21"/>
        <end position="311"/>
    </location>
</feature>
<dbReference type="EMBL" id="CASHTH010003070">
    <property type="protein sequence ID" value="CAI8039910.1"/>
    <property type="molecule type" value="Genomic_DNA"/>
</dbReference>
<sequence length="380" mass="40706">MPRAAFVYDDAMSLHVLRQDHPMRPMRLRHTFELLDAYGAFDGTDSLLVTPTLADETTVGAFHSRDYMAAVRTFSLGLTGSQPQRFGFAQGGDNPTYPGMYEAAMLSTGATLTAARMVADGEVAAAFNISGGLHHAAARNASGFCVFNDPVVAIMYLLQRGLRVAYVDIDAHHGDGVQDAFYNDPRVLTISVHESGQYLFPGTGFAGETGSGDGAGYAVNLPLYPYTDDEIYLEAFEAVVPPLLQAFAPDVLLTQLGIDSYHTDPLTHLQVTSRGFTAAVARLGGLGYPWLATGGGGYDIGAVARCWTLAYGVMCGTEWPDRIPTPAIERLGRTTLRDTEIPEVPDHIRADARALAAESVAAIRDAVFPAHGLPVHGLDV</sequence>
<name>A0AA35X6G4_GEOBA</name>
<comment type="caution">
    <text evidence="10">The sequence shown here is derived from an EMBL/GenBank/DDBJ whole genome shotgun (WGS) entry which is preliminary data.</text>
</comment>
<keyword evidence="7" id="KW-0378">Hydrolase</keyword>
<evidence type="ECO:0000256" key="5">
    <source>
        <dbReference type="ARBA" id="ARBA00022491"/>
    </source>
</evidence>
<keyword evidence="11" id="KW-1185">Reference proteome</keyword>
<dbReference type="GO" id="GO:0000118">
    <property type="term" value="C:histone deacetylase complex"/>
    <property type="evidence" value="ECO:0007669"/>
    <property type="project" value="UniProtKB-ARBA"/>
</dbReference>
<evidence type="ECO:0000256" key="6">
    <source>
        <dbReference type="ARBA" id="ARBA00022627"/>
    </source>
</evidence>
<dbReference type="GO" id="GO:0045150">
    <property type="term" value="P:acetoin catabolic process"/>
    <property type="evidence" value="ECO:0007669"/>
    <property type="project" value="UniProtKB-KW"/>
</dbReference>
<dbReference type="InterPro" id="IPR003085">
    <property type="entry name" value="AcuC"/>
</dbReference>
<dbReference type="InterPro" id="IPR037138">
    <property type="entry name" value="His_deacetylse_dom_sf"/>
</dbReference>
<accession>A0AA35X6G4</accession>
<dbReference type="CDD" id="cd09994">
    <property type="entry name" value="HDAC_AcuC_like"/>
    <property type="match status" value="1"/>
</dbReference>
<proteinExistence type="inferred from homology"/>
<dbReference type="InterPro" id="IPR003084">
    <property type="entry name" value="HDAC_I/II"/>
</dbReference>
<dbReference type="PANTHER" id="PTHR10625:SF10">
    <property type="entry name" value="HISTONE DEACETYLASE HDAC1"/>
    <property type="match status" value="1"/>
</dbReference>
<evidence type="ECO:0000256" key="1">
    <source>
        <dbReference type="ARBA" id="ARBA00005101"/>
    </source>
</evidence>
<dbReference type="Pfam" id="PF00850">
    <property type="entry name" value="Hist_deacetyl"/>
    <property type="match status" value="1"/>
</dbReference>
<evidence type="ECO:0000313" key="10">
    <source>
        <dbReference type="EMBL" id="CAI8039910.1"/>
    </source>
</evidence>
<dbReference type="PRINTS" id="PR01270">
    <property type="entry name" value="HDASUPER"/>
</dbReference>
<gene>
    <name evidence="10" type="ORF">GBAR_LOCUS22255</name>
</gene>
<dbReference type="InterPro" id="IPR000286">
    <property type="entry name" value="HDACs"/>
</dbReference>
<reference evidence="10" key="1">
    <citation type="submission" date="2023-03" db="EMBL/GenBank/DDBJ databases">
        <authorList>
            <person name="Steffen K."/>
            <person name="Cardenas P."/>
        </authorList>
    </citation>
    <scope>NUCLEOTIDE SEQUENCE</scope>
</reference>
<dbReference type="EC" id="3.5.1.98" evidence="3"/>
<evidence type="ECO:0000256" key="3">
    <source>
        <dbReference type="ARBA" id="ARBA00012111"/>
    </source>
</evidence>
<protein>
    <recommendedName>
        <fullName evidence="4">Acetoin utilization protein AcuC</fullName>
        <ecNumber evidence="3">3.5.1.98</ecNumber>
    </recommendedName>
</protein>
<keyword evidence="6" id="KW-0006">Acetoin catabolism</keyword>
<dbReference type="Proteomes" id="UP001174909">
    <property type="component" value="Unassembled WGS sequence"/>
</dbReference>
<dbReference type="Gene3D" id="3.40.800.20">
    <property type="entry name" value="Histone deacetylase domain"/>
    <property type="match status" value="1"/>
</dbReference>
<dbReference type="PRINTS" id="PR01271">
    <property type="entry name" value="HISDACETLASE"/>
</dbReference>
<evidence type="ECO:0000256" key="7">
    <source>
        <dbReference type="ARBA" id="ARBA00022801"/>
    </source>
</evidence>
<evidence type="ECO:0000256" key="4">
    <source>
        <dbReference type="ARBA" id="ARBA00020218"/>
    </source>
</evidence>
<evidence type="ECO:0000313" key="11">
    <source>
        <dbReference type="Proteomes" id="UP001174909"/>
    </source>
</evidence>
<dbReference type="InterPro" id="IPR023801">
    <property type="entry name" value="His_deacetylse_dom"/>
</dbReference>
<evidence type="ECO:0000256" key="2">
    <source>
        <dbReference type="ARBA" id="ARBA00006457"/>
    </source>
</evidence>